<dbReference type="PANTHER" id="PTHR35474:SF1">
    <property type="entry name" value="ATP PHOSPHORIBOSYLTRANSFERASE REGULATORY SUBUNIT"/>
    <property type="match status" value="1"/>
</dbReference>
<gene>
    <name evidence="2" type="ORF">SASPL_134274</name>
</gene>
<dbReference type="GO" id="GO:0009787">
    <property type="term" value="P:regulation of abscisic acid-activated signaling pathway"/>
    <property type="evidence" value="ECO:0007669"/>
    <property type="project" value="InterPro"/>
</dbReference>
<reference evidence="2" key="2">
    <citation type="submission" date="2020-08" db="EMBL/GenBank/DDBJ databases">
        <title>Plant Genome Project.</title>
        <authorList>
            <person name="Zhang R.-G."/>
        </authorList>
    </citation>
    <scope>NUCLEOTIDE SEQUENCE</scope>
    <source>
        <strain evidence="2">Huo1</strain>
        <tissue evidence="2">Leaf</tissue>
    </source>
</reference>
<dbReference type="OrthoDB" id="1931195at2759"/>
<name>A0A8X8ZIR6_SALSN</name>
<protein>
    <submittedName>
        <fullName evidence="2">Uncharacterized protein</fullName>
    </submittedName>
</protein>
<organism evidence="2">
    <name type="scientific">Salvia splendens</name>
    <name type="common">Scarlet sage</name>
    <dbReference type="NCBI Taxonomy" id="180675"/>
    <lineage>
        <taxon>Eukaryota</taxon>
        <taxon>Viridiplantae</taxon>
        <taxon>Streptophyta</taxon>
        <taxon>Embryophyta</taxon>
        <taxon>Tracheophyta</taxon>
        <taxon>Spermatophyta</taxon>
        <taxon>Magnoliopsida</taxon>
        <taxon>eudicotyledons</taxon>
        <taxon>Gunneridae</taxon>
        <taxon>Pentapetalae</taxon>
        <taxon>asterids</taxon>
        <taxon>lamiids</taxon>
        <taxon>Lamiales</taxon>
        <taxon>Lamiaceae</taxon>
        <taxon>Nepetoideae</taxon>
        <taxon>Mentheae</taxon>
        <taxon>Salviinae</taxon>
        <taxon>Salvia</taxon>
        <taxon>Salvia subgen. Calosphace</taxon>
        <taxon>core Calosphace</taxon>
    </lineage>
</organism>
<dbReference type="EMBL" id="PNBA02000012">
    <property type="protein sequence ID" value="KAG6406667.1"/>
    <property type="molecule type" value="Genomic_DNA"/>
</dbReference>
<dbReference type="PANTHER" id="PTHR35474">
    <property type="entry name" value="ATP PHOSPHORIBOSYLTRANSFERASE REGULATORY SUBUNIT"/>
    <property type="match status" value="1"/>
</dbReference>
<keyword evidence="3" id="KW-1185">Reference proteome</keyword>
<dbReference type="InterPro" id="IPR039324">
    <property type="entry name" value="SHW1"/>
</dbReference>
<keyword evidence="1" id="KW-1133">Transmembrane helix</keyword>
<reference evidence="2" key="1">
    <citation type="submission" date="2018-01" db="EMBL/GenBank/DDBJ databases">
        <authorList>
            <person name="Mao J.F."/>
        </authorList>
    </citation>
    <scope>NUCLEOTIDE SEQUENCE</scope>
    <source>
        <strain evidence="2">Huo1</strain>
        <tissue evidence="2">Leaf</tissue>
    </source>
</reference>
<feature type="transmembrane region" description="Helical" evidence="1">
    <location>
        <begin position="155"/>
        <end position="178"/>
    </location>
</feature>
<dbReference type="AlphaFoldDB" id="A0A8X8ZIR6"/>
<evidence type="ECO:0000313" key="2">
    <source>
        <dbReference type="EMBL" id="KAG6406667.1"/>
    </source>
</evidence>
<keyword evidence="1" id="KW-0472">Membrane</keyword>
<sequence>MAATAVTLRPQHLYSFPRTLRLSHSSFVDSHNLKTSTIVQFRRYRTSDSLLPLERCRNPIHEARAWSARQRNSMVMGDYIDDIEEDDDDDDDEEEEEEDRSLDLLIRFVENVFRKVSRKVRRAVKSVLPVPISTKLVGFAVNGTIILTFMWVLKAFLQVICTLGSVVFVSILIIRGIWSGISYLQENRSYRAYEDEPQSWNRSQPAA</sequence>
<accession>A0A8X8ZIR6</accession>
<evidence type="ECO:0000313" key="3">
    <source>
        <dbReference type="Proteomes" id="UP000298416"/>
    </source>
</evidence>
<keyword evidence="1" id="KW-0812">Transmembrane</keyword>
<dbReference type="Proteomes" id="UP000298416">
    <property type="component" value="Unassembled WGS sequence"/>
</dbReference>
<dbReference type="GO" id="GO:0010100">
    <property type="term" value="P:negative regulation of photomorphogenesis"/>
    <property type="evidence" value="ECO:0007669"/>
    <property type="project" value="InterPro"/>
</dbReference>
<evidence type="ECO:0000256" key="1">
    <source>
        <dbReference type="SAM" id="Phobius"/>
    </source>
</evidence>
<feature type="transmembrane region" description="Helical" evidence="1">
    <location>
        <begin position="127"/>
        <end position="149"/>
    </location>
</feature>
<proteinExistence type="predicted"/>
<comment type="caution">
    <text evidence="2">The sequence shown here is derived from an EMBL/GenBank/DDBJ whole genome shotgun (WGS) entry which is preliminary data.</text>
</comment>